<name>A0A9X3YMD3_9GAMM</name>
<organism evidence="1 2">
    <name type="scientific">Tahibacter soli</name>
    <dbReference type="NCBI Taxonomy" id="2983605"/>
    <lineage>
        <taxon>Bacteria</taxon>
        <taxon>Pseudomonadati</taxon>
        <taxon>Pseudomonadota</taxon>
        <taxon>Gammaproteobacteria</taxon>
        <taxon>Lysobacterales</taxon>
        <taxon>Rhodanobacteraceae</taxon>
        <taxon>Tahibacter</taxon>
    </lineage>
</organism>
<evidence type="ECO:0000313" key="2">
    <source>
        <dbReference type="Proteomes" id="UP001139971"/>
    </source>
</evidence>
<dbReference type="EMBL" id="JAOVZO020000018">
    <property type="protein sequence ID" value="MDC8013900.1"/>
    <property type="molecule type" value="Genomic_DNA"/>
</dbReference>
<dbReference type="AlphaFoldDB" id="A0A9X3YMD3"/>
<reference evidence="1" key="1">
    <citation type="submission" date="2023-02" db="EMBL/GenBank/DDBJ databases">
        <title>Tahibacter soli sp. nov. isolated from soil.</title>
        <authorList>
            <person name="Baek J.H."/>
            <person name="Lee J.K."/>
            <person name="Choi D.G."/>
            <person name="Jeon C.O."/>
        </authorList>
    </citation>
    <scope>NUCLEOTIDE SEQUENCE</scope>
    <source>
        <strain evidence="1">BL</strain>
    </source>
</reference>
<dbReference type="RefSeq" id="WP_263541546.1">
    <property type="nucleotide sequence ID" value="NZ_JAOVZO020000018.1"/>
</dbReference>
<evidence type="ECO:0000313" key="1">
    <source>
        <dbReference type="EMBL" id="MDC8013900.1"/>
    </source>
</evidence>
<accession>A0A9X3YMD3</accession>
<dbReference type="Proteomes" id="UP001139971">
    <property type="component" value="Unassembled WGS sequence"/>
</dbReference>
<proteinExistence type="predicted"/>
<keyword evidence="2" id="KW-1185">Reference proteome</keyword>
<protein>
    <submittedName>
        <fullName evidence="1">Uncharacterized protein</fullName>
    </submittedName>
</protein>
<comment type="caution">
    <text evidence="1">The sequence shown here is derived from an EMBL/GenBank/DDBJ whole genome shotgun (WGS) entry which is preliminary data.</text>
</comment>
<gene>
    <name evidence="1" type="ORF">OD750_015255</name>
</gene>
<sequence>MDSSSTAIPVLNILVGDRTMPEYVVLLAAHGEWQRVAGNPRLDAYCPETIHGGPQVGLEYVVHLGGGTEMLMRYGGLDPATGAAQFVQ</sequence>